<proteinExistence type="predicted"/>
<gene>
    <name evidence="2" type="ORF">C7M84_006281</name>
</gene>
<name>A0A3R7MFT1_PENVA</name>
<dbReference type="EMBL" id="QCYY01001803">
    <property type="protein sequence ID" value="ROT75197.1"/>
    <property type="molecule type" value="Genomic_DNA"/>
</dbReference>
<protein>
    <submittedName>
        <fullName evidence="2">Uncharacterized protein</fullName>
    </submittedName>
</protein>
<keyword evidence="3" id="KW-1185">Reference proteome</keyword>
<accession>A0A3R7MFT1</accession>
<dbReference type="AlphaFoldDB" id="A0A3R7MFT1"/>
<evidence type="ECO:0000313" key="2">
    <source>
        <dbReference type="EMBL" id="ROT75197.1"/>
    </source>
</evidence>
<feature type="chain" id="PRO_5018603503" evidence="1">
    <location>
        <begin position="24"/>
        <end position="472"/>
    </location>
</feature>
<sequence length="472" mass="52026">MRQQDKPMWHAIFALIPTPTSLARLPPTPAPARIFSDVPLWYFAIVLDPVRIFRTLPWFTFLSCLECRGVARADQRRASYPPPLFANPPVVVVVSHGSHQVRAWQLTGGEEGRQRAATTGAHPPGSTQPFYQLAYSFFHAVSTGRSTSATQPTGHIARASNATTFHRNAVVTIRYSRNIWRQRRDLLQTILCKNPYHMVLRAAIVNEAERVHEPKPIVFYSLFIVLAMPTHTRSGAVQAPAGMDEGMLNASNIMVARDESDGPEGNPDNAPVNQVRSGPVASAAAVNVSHANSPPQVRLDGCQILYFEASPTSDVMQGIRCWRAGYGASSCMDRRTKTKYVWLGVFRKSMRDNQTPQDFLLEVESAVYLGARDYPLKMGEPSCLVRRVFLSGLPPYLSDFLVACDDPTLCDIAAKANTPVLGRAARTPVREPRRPLPVAAAADAVFGGQDAPVNKPYCAYHWLLGGVRPKLS</sequence>
<feature type="signal peptide" evidence="1">
    <location>
        <begin position="1"/>
        <end position="23"/>
    </location>
</feature>
<reference evidence="2 3" key="2">
    <citation type="submission" date="2019-01" db="EMBL/GenBank/DDBJ databases">
        <title>The decoding of complex shrimp genome reveals the adaptation for benthos swimmer, frequently molting mechanism and breeding impact on genome.</title>
        <authorList>
            <person name="Sun Y."/>
            <person name="Gao Y."/>
            <person name="Yu Y."/>
        </authorList>
    </citation>
    <scope>NUCLEOTIDE SEQUENCE [LARGE SCALE GENOMIC DNA]</scope>
    <source>
        <tissue evidence="2">Muscle</tissue>
    </source>
</reference>
<keyword evidence="1" id="KW-0732">Signal</keyword>
<evidence type="ECO:0000313" key="3">
    <source>
        <dbReference type="Proteomes" id="UP000283509"/>
    </source>
</evidence>
<evidence type="ECO:0000256" key="1">
    <source>
        <dbReference type="SAM" id="SignalP"/>
    </source>
</evidence>
<reference evidence="2 3" key="1">
    <citation type="submission" date="2018-04" db="EMBL/GenBank/DDBJ databases">
        <authorList>
            <person name="Zhang X."/>
            <person name="Yuan J."/>
            <person name="Li F."/>
            <person name="Xiang J."/>
        </authorList>
    </citation>
    <scope>NUCLEOTIDE SEQUENCE [LARGE SCALE GENOMIC DNA]</scope>
    <source>
        <tissue evidence="2">Muscle</tissue>
    </source>
</reference>
<organism evidence="2 3">
    <name type="scientific">Penaeus vannamei</name>
    <name type="common">Whiteleg shrimp</name>
    <name type="synonym">Litopenaeus vannamei</name>
    <dbReference type="NCBI Taxonomy" id="6689"/>
    <lineage>
        <taxon>Eukaryota</taxon>
        <taxon>Metazoa</taxon>
        <taxon>Ecdysozoa</taxon>
        <taxon>Arthropoda</taxon>
        <taxon>Crustacea</taxon>
        <taxon>Multicrustacea</taxon>
        <taxon>Malacostraca</taxon>
        <taxon>Eumalacostraca</taxon>
        <taxon>Eucarida</taxon>
        <taxon>Decapoda</taxon>
        <taxon>Dendrobranchiata</taxon>
        <taxon>Penaeoidea</taxon>
        <taxon>Penaeidae</taxon>
        <taxon>Penaeus</taxon>
    </lineage>
</organism>
<dbReference type="Proteomes" id="UP000283509">
    <property type="component" value="Unassembled WGS sequence"/>
</dbReference>
<comment type="caution">
    <text evidence="2">The sequence shown here is derived from an EMBL/GenBank/DDBJ whole genome shotgun (WGS) entry which is preliminary data.</text>
</comment>